<evidence type="ECO:0000256" key="1">
    <source>
        <dbReference type="PIRNR" id="PIRNR028141"/>
    </source>
</evidence>
<evidence type="ECO:0000259" key="2">
    <source>
        <dbReference type="Pfam" id="PF07238"/>
    </source>
</evidence>
<keyword evidence="1" id="KW-0547">Nucleotide-binding</keyword>
<dbReference type="InterPro" id="IPR027021">
    <property type="entry name" value="C-di-GMP_BP_PA4608"/>
</dbReference>
<dbReference type="RefSeq" id="WP_168986354.1">
    <property type="nucleotide sequence ID" value="NZ_CAWPHM010000264.1"/>
</dbReference>
<evidence type="ECO:0000313" key="4">
    <source>
        <dbReference type="Proteomes" id="UP000599523"/>
    </source>
</evidence>
<gene>
    <name evidence="3" type="ORF">GPA21_01050</name>
</gene>
<dbReference type="EMBL" id="WTVM01000003">
    <property type="protein sequence ID" value="NMG01562.1"/>
    <property type="molecule type" value="Genomic_DNA"/>
</dbReference>
<sequence>MPDTQRRRFARIQFHSPARFSVAGHESTCELLDLCLKGALLTAPEGMAPALGEVCRLSLPLDDEGAEVHMDGEVAHVEDGHVGMVCREIDLDSLTHLRRLVELNLGDDALLHREFAALITV</sequence>
<dbReference type="Gene3D" id="2.40.10.220">
    <property type="entry name" value="predicted glycosyltransferase like domains"/>
    <property type="match status" value="1"/>
</dbReference>
<comment type="function">
    <text evidence="1">Binds the second messenger bis-(3'-5') cyclic dimeric guanosine monophosphate (c-di-GMP). Can bind two c-di-GMP molecules per monomer. May play a role in bacterial second-messenger regulated processes. Binding to c-di-GMP induces a conformational change of the C- and N-termini resulting in the exposure of a highly negative surface on one side of the protein to a possible effector protein.</text>
</comment>
<dbReference type="InterPro" id="IPR009875">
    <property type="entry name" value="PilZ_domain"/>
</dbReference>
<proteinExistence type="predicted"/>
<feature type="domain" description="PilZ" evidence="2">
    <location>
        <begin position="5"/>
        <end position="102"/>
    </location>
</feature>
<protein>
    <recommendedName>
        <fullName evidence="1">Cyclic diguanosine monophosphate-binding protein</fullName>
        <shortName evidence="1">c-di-GMP-binding protein</shortName>
    </recommendedName>
    <alternativeName>
        <fullName evidence="1">Pilz domain-containing protein</fullName>
    </alternativeName>
</protein>
<dbReference type="Proteomes" id="UP000599523">
    <property type="component" value="Unassembled WGS sequence"/>
</dbReference>
<evidence type="ECO:0000313" key="3">
    <source>
        <dbReference type="EMBL" id="NMG01562.1"/>
    </source>
</evidence>
<dbReference type="PIRSF" id="PIRSF028141">
    <property type="entry name" value="C-di-GMP_BP_PA4608"/>
    <property type="match status" value="1"/>
</dbReference>
<dbReference type="SUPFAM" id="SSF141371">
    <property type="entry name" value="PilZ domain-like"/>
    <property type="match status" value="1"/>
</dbReference>
<dbReference type="GO" id="GO:0035438">
    <property type="term" value="F:cyclic-di-GMP binding"/>
    <property type="evidence" value="ECO:0007669"/>
    <property type="project" value="InterPro"/>
</dbReference>
<dbReference type="AlphaFoldDB" id="A0A972FAE4"/>
<organism evidence="3 4">
    <name type="scientific">Azoarcus taiwanensis</name>
    <dbReference type="NCBI Taxonomy" id="666964"/>
    <lineage>
        <taxon>Bacteria</taxon>
        <taxon>Pseudomonadati</taxon>
        <taxon>Pseudomonadota</taxon>
        <taxon>Betaproteobacteria</taxon>
        <taxon>Rhodocyclales</taxon>
        <taxon>Zoogloeaceae</taxon>
        <taxon>Azoarcus</taxon>
    </lineage>
</organism>
<keyword evidence="4" id="KW-1185">Reference proteome</keyword>
<dbReference type="Pfam" id="PF07238">
    <property type="entry name" value="PilZ"/>
    <property type="match status" value="1"/>
</dbReference>
<comment type="caution">
    <text evidence="3">The sequence shown here is derived from an EMBL/GenBank/DDBJ whole genome shotgun (WGS) entry which is preliminary data.</text>
</comment>
<keyword evidence="1" id="KW-0973">c-di-GMP</keyword>
<accession>A0A972FAE4</accession>
<comment type="subunit">
    <text evidence="1">Monomer in both c-di-GMP-bound and free forms.</text>
</comment>
<name>A0A972FAE4_9RHOO</name>
<reference evidence="3" key="1">
    <citation type="submission" date="2019-12" db="EMBL/GenBank/DDBJ databases">
        <title>Comparative genomics gives insights into the taxonomy of the Azoarcus-Aromatoleum group and reveals separate origins of nif in the plant-associated Azoarcus and non-plant-associated Aromatoleum sub-groups.</title>
        <authorList>
            <person name="Lafos M."/>
            <person name="Maluk M."/>
            <person name="Batista M."/>
            <person name="Junghare M."/>
            <person name="Carmona M."/>
            <person name="Faoro H."/>
            <person name="Cruz L.M."/>
            <person name="Battistoni F."/>
            <person name="De Souza E."/>
            <person name="Pedrosa F."/>
            <person name="Chen W.-M."/>
            <person name="Poole P.S."/>
            <person name="Dixon R.A."/>
            <person name="James E.K."/>
        </authorList>
    </citation>
    <scope>NUCLEOTIDE SEQUENCE</scope>
    <source>
        <strain evidence="3">NSC3</strain>
    </source>
</reference>